<evidence type="ECO:0000313" key="3">
    <source>
        <dbReference type="Proteomes" id="UP001595755"/>
    </source>
</evidence>
<gene>
    <name evidence="2" type="ORF">ACFO1S_09015</name>
</gene>
<name>A0ABV8SAR8_9BACL</name>
<comment type="caution">
    <text evidence="2">The sequence shown here is derived from an EMBL/GenBank/DDBJ whole genome shotgun (WGS) entry which is preliminary data.</text>
</comment>
<protein>
    <submittedName>
        <fullName evidence="2">DUF4023 family protein</fullName>
    </submittedName>
</protein>
<dbReference type="Pfam" id="PF13215">
    <property type="entry name" value="DUF4023"/>
    <property type="match status" value="1"/>
</dbReference>
<accession>A0ABV8SAR8</accession>
<dbReference type="EMBL" id="JBHSED010000013">
    <property type="protein sequence ID" value="MFC4303594.1"/>
    <property type="molecule type" value="Genomic_DNA"/>
</dbReference>
<dbReference type="Proteomes" id="UP001595755">
    <property type="component" value="Unassembled WGS sequence"/>
</dbReference>
<proteinExistence type="predicted"/>
<organism evidence="2 3">
    <name type="scientific">Cohnella boryungensis</name>
    <dbReference type="NCBI Taxonomy" id="768479"/>
    <lineage>
        <taxon>Bacteria</taxon>
        <taxon>Bacillati</taxon>
        <taxon>Bacillota</taxon>
        <taxon>Bacilli</taxon>
        <taxon>Bacillales</taxon>
        <taxon>Paenibacillaceae</taxon>
        <taxon>Cohnella</taxon>
    </lineage>
</organism>
<reference evidence="3" key="1">
    <citation type="journal article" date="2019" name="Int. J. Syst. Evol. Microbiol.">
        <title>The Global Catalogue of Microorganisms (GCM) 10K type strain sequencing project: providing services to taxonomists for standard genome sequencing and annotation.</title>
        <authorList>
            <consortium name="The Broad Institute Genomics Platform"/>
            <consortium name="The Broad Institute Genome Sequencing Center for Infectious Disease"/>
            <person name="Wu L."/>
            <person name="Ma J."/>
        </authorList>
    </citation>
    <scope>NUCLEOTIDE SEQUENCE [LARGE SCALE GENOMIC DNA]</scope>
    <source>
        <strain evidence="3">CGMCC 4.1641</strain>
    </source>
</reference>
<dbReference type="RefSeq" id="WP_204602695.1">
    <property type="nucleotide sequence ID" value="NZ_JBHSED010000013.1"/>
</dbReference>
<keyword evidence="3" id="KW-1185">Reference proteome</keyword>
<feature type="compositionally biased region" description="Basic and acidic residues" evidence="1">
    <location>
        <begin position="1"/>
        <end position="19"/>
    </location>
</feature>
<dbReference type="InterPro" id="IPR025097">
    <property type="entry name" value="DUF4023"/>
</dbReference>
<evidence type="ECO:0000256" key="1">
    <source>
        <dbReference type="SAM" id="MobiDB-lite"/>
    </source>
</evidence>
<feature type="region of interest" description="Disordered" evidence="1">
    <location>
        <begin position="1"/>
        <end position="47"/>
    </location>
</feature>
<feature type="compositionally biased region" description="Basic residues" evidence="1">
    <location>
        <begin position="36"/>
        <end position="47"/>
    </location>
</feature>
<feature type="compositionally biased region" description="Basic and acidic residues" evidence="1">
    <location>
        <begin position="26"/>
        <end position="35"/>
    </location>
</feature>
<evidence type="ECO:0000313" key="2">
    <source>
        <dbReference type="EMBL" id="MFC4303594.1"/>
    </source>
</evidence>
<sequence>MDNTHEFVEQVKATQDKDKRNRSRQRQGDSSEKSSKKLPGKQHGTNK</sequence>